<organism evidence="1 2">
    <name type="scientific">Roridomyces roridus</name>
    <dbReference type="NCBI Taxonomy" id="1738132"/>
    <lineage>
        <taxon>Eukaryota</taxon>
        <taxon>Fungi</taxon>
        <taxon>Dikarya</taxon>
        <taxon>Basidiomycota</taxon>
        <taxon>Agaricomycotina</taxon>
        <taxon>Agaricomycetes</taxon>
        <taxon>Agaricomycetidae</taxon>
        <taxon>Agaricales</taxon>
        <taxon>Marasmiineae</taxon>
        <taxon>Mycenaceae</taxon>
        <taxon>Roridomyces</taxon>
    </lineage>
</organism>
<dbReference type="AlphaFoldDB" id="A0AAD7B485"/>
<name>A0AAD7B485_9AGAR</name>
<keyword evidence="2" id="KW-1185">Reference proteome</keyword>
<proteinExistence type="predicted"/>
<accession>A0AAD7B485</accession>
<reference evidence="1" key="1">
    <citation type="submission" date="2023-03" db="EMBL/GenBank/DDBJ databases">
        <title>Massive genome expansion in bonnet fungi (Mycena s.s.) driven by repeated elements and novel gene families across ecological guilds.</title>
        <authorList>
            <consortium name="Lawrence Berkeley National Laboratory"/>
            <person name="Harder C.B."/>
            <person name="Miyauchi S."/>
            <person name="Viragh M."/>
            <person name="Kuo A."/>
            <person name="Thoen E."/>
            <person name="Andreopoulos B."/>
            <person name="Lu D."/>
            <person name="Skrede I."/>
            <person name="Drula E."/>
            <person name="Henrissat B."/>
            <person name="Morin E."/>
            <person name="Kohler A."/>
            <person name="Barry K."/>
            <person name="LaButti K."/>
            <person name="Morin E."/>
            <person name="Salamov A."/>
            <person name="Lipzen A."/>
            <person name="Mereny Z."/>
            <person name="Hegedus B."/>
            <person name="Baldrian P."/>
            <person name="Stursova M."/>
            <person name="Weitz H."/>
            <person name="Taylor A."/>
            <person name="Grigoriev I.V."/>
            <person name="Nagy L.G."/>
            <person name="Martin F."/>
            <person name="Kauserud H."/>
        </authorList>
    </citation>
    <scope>NUCLEOTIDE SEQUENCE</scope>
    <source>
        <strain evidence="1">9284</strain>
    </source>
</reference>
<gene>
    <name evidence="1" type="ORF">FB45DRAFT_1066368</name>
</gene>
<dbReference type="Proteomes" id="UP001221142">
    <property type="component" value="Unassembled WGS sequence"/>
</dbReference>
<dbReference type="EMBL" id="JARKIF010000036">
    <property type="protein sequence ID" value="KAJ7610197.1"/>
    <property type="molecule type" value="Genomic_DNA"/>
</dbReference>
<comment type="caution">
    <text evidence="1">The sequence shown here is derived from an EMBL/GenBank/DDBJ whole genome shotgun (WGS) entry which is preliminary data.</text>
</comment>
<evidence type="ECO:0000313" key="1">
    <source>
        <dbReference type="EMBL" id="KAJ7610197.1"/>
    </source>
</evidence>
<evidence type="ECO:0000313" key="2">
    <source>
        <dbReference type="Proteomes" id="UP001221142"/>
    </source>
</evidence>
<sequence>MQLRTTPPSPPLTNPSLEMKFSSQLIVLFFATIAAAVPASLEGKQVHCDALCRPVDCGDLPVAFYDCFGNPCACVEDSS</sequence>
<protein>
    <submittedName>
        <fullName evidence="1">Uncharacterized protein</fullName>
    </submittedName>
</protein>